<organism evidence="1 2">
    <name type="scientific">Pleurodeles waltl</name>
    <name type="common">Iberian ribbed newt</name>
    <dbReference type="NCBI Taxonomy" id="8319"/>
    <lineage>
        <taxon>Eukaryota</taxon>
        <taxon>Metazoa</taxon>
        <taxon>Chordata</taxon>
        <taxon>Craniata</taxon>
        <taxon>Vertebrata</taxon>
        <taxon>Euteleostomi</taxon>
        <taxon>Amphibia</taxon>
        <taxon>Batrachia</taxon>
        <taxon>Caudata</taxon>
        <taxon>Salamandroidea</taxon>
        <taxon>Salamandridae</taxon>
        <taxon>Pleurodelinae</taxon>
        <taxon>Pleurodeles</taxon>
    </lineage>
</organism>
<evidence type="ECO:0000313" key="1">
    <source>
        <dbReference type="EMBL" id="KAJ1148631.1"/>
    </source>
</evidence>
<reference evidence="1" key="1">
    <citation type="journal article" date="2022" name="bioRxiv">
        <title>Sequencing and chromosome-scale assembly of the giantPleurodeles waltlgenome.</title>
        <authorList>
            <person name="Brown T."/>
            <person name="Elewa A."/>
            <person name="Iarovenko S."/>
            <person name="Subramanian E."/>
            <person name="Araus A.J."/>
            <person name="Petzold A."/>
            <person name="Susuki M."/>
            <person name="Suzuki K.-i.T."/>
            <person name="Hayashi T."/>
            <person name="Toyoda A."/>
            <person name="Oliveira C."/>
            <person name="Osipova E."/>
            <person name="Leigh N.D."/>
            <person name="Simon A."/>
            <person name="Yun M.H."/>
        </authorList>
    </citation>
    <scope>NUCLEOTIDE SEQUENCE</scope>
    <source>
        <strain evidence="1">20211129_DDA</strain>
        <tissue evidence="1">Liver</tissue>
    </source>
</reference>
<name>A0AAV7RB58_PLEWA</name>
<accession>A0AAV7RB58</accession>
<protein>
    <submittedName>
        <fullName evidence="1">Uncharacterized protein</fullName>
    </submittedName>
</protein>
<sequence length="131" mass="14611">MISGPDTWGRTSVRAGTRGDVNEVSVSVDWGYYARAGNDRRCFYVLQSMCSNILPDAFVSWRVYQDVSCDSYGYSSCVLCGFHPAFTSVLIVSSFQVERANCRNAPYAMKHPCPKLWALASASYVEKRPSL</sequence>
<evidence type="ECO:0000313" key="2">
    <source>
        <dbReference type="Proteomes" id="UP001066276"/>
    </source>
</evidence>
<dbReference type="Proteomes" id="UP001066276">
    <property type="component" value="Chromosome 5"/>
</dbReference>
<gene>
    <name evidence="1" type="ORF">NDU88_001459</name>
</gene>
<proteinExistence type="predicted"/>
<dbReference type="AlphaFoldDB" id="A0AAV7RB58"/>
<comment type="caution">
    <text evidence="1">The sequence shown here is derived from an EMBL/GenBank/DDBJ whole genome shotgun (WGS) entry which is preliminary data.</text>
</comment>
<dbReference type="EMBL" id="JANPWB010000009">
    <property type="protein sequence ID" value="KAJ1148631.1"/>
    <property type="molecule type" value="Genomic_DNA"/>
</dbReference>
<keyword evidence="2" id="KW-1185">Reference proteome</keyword>